<protein>
    <submittedName>
        <fullName evidence="1">Uncharacterized protein</fullName>
    </submittedName>
</protein>
<keyword evidence="2" id="KW-1185">Reference proteome</keyword>
<evidence type="ECO:0000313" key="1">
    <source>
        <dbReference type="EMBL" id="KHE42409.1"/>
    </source>
</evidence>
<dbReference type="EMBL" id="JRGF01000004">
    <property type="protein sequence ID" value="KHE42409.1"/>
    <property type="molecule type" value="Genomic_DNA"/>
</dbReference>
<proteinExistence type="predicted"/>
<organism evidence="1 2">
    <name type="scientific">Alistipes inops</name>
    <dbReference type="NCBI Taxonomy" id="1501391"/>
    <lineage>
        <taxon>Bacteria</taxon>
        <taxon>Pseudomonadati</taxon>
        <taxon>Bacteroidota</taxon>
        <taxon>Bacteroidia</taxon>
        <taxon>Bacteroidales</taxon>
        <taxon>Rikenellaceae</taxon>
        <taxon>Alistipes</taxon>
    </lineage>
</organism>
<sequence length="93" mass="9895">MPAVDGGVVPVADAERIAHDFGLYAVDDVLVCGDFHRPLVGLSYQYGDAGRCRNLFESADFPALGNRFFRGTDAAVGRMGSVAGLVLSLCRMT</sequence>
<gene>
    <name evidence="1" type="ORF">LG35_04020</name>
</gene>
<accession>A0ABR4YJH3</accession>
<reference evidence="1 2" key="1">
    <citation type="submission" date="2014-09" db="EMBL/GenBank/DDBJ databases">
        <title>Alistipes sp. 627, sp. nov., a novel member of the family Rikenellaceae isolated from human faeces.</title>
        <authorList>
            <person name="Shkoporov A.N."/>
            <person name="Chaplin A.V."/>
            <person name="Motuzova O.V."/>
            <person name="Kafarskaia L.I."/>
            <person name="Khokhlova E.V."/>
            <person name="Efimov B.A."/>
        </authorList>
    </citation>
    <scope>NUCLEOTIDE SEQUENCE [LARGE SCALE GENOMIC DNA]</scope>
    <source>
        <strain evidence="1 2">627</strain>
    </source>
</reference>
<evidence type="ECO:0000313" key="2">
    <source>
        <dbReference type="Proteomes" id="UP000030889"/>
    </source>
</evidence>
<dbReference type="Proteomes" id="UP000030889">
    <property type="component" value="Unassembled WGS sequence"/>
</dbReference>
<name>A0ABR4YJH3_9BACT</name>
<comment type="caution">
    <text evidence="1">The sequence shown here is derived from an EMBL/GenBank/DDBJ whole genome shotgun (WGS) entry which is preliminary data.</text>
</comment>